<keyword evidence="1" id="KW-0418">Kinase</keyword>
<reference evidence="5 6" key="1">
    <citation type="submission" date="2024-04" db="EMBL/GenBank/DDBJ databases">
        <title>Phyllosticta paracitricarpa is synonymous to the EU quarantine fungus P. citricarpa based on phylogenomic analyses.</title>
        <authorList>
            <consortium name="Lawrence Berkeley National Laboratory"/>
            <person name="Van ingen-buijs V.A."/>
            <person name="Van westerhoven A.C."/>
            <person name="Haridas S."/>
            <person name="Skiadas P."/>
            <person name="Martin F."/>
            <person name="Groenewald J.Z."/>
            <person name="Crous P.W."/>
            <person name="Seidl M.F."/>
        </authorList>
    </citation>
    <scope>NUCLEOTIDE SEQUENCE [LARGE SCALE GENOMIC DNA]</scope>
    <source>
        <strain evidence="5 6">CPC 17464</strain>
    </source>
</reference>
<sequence length="360" mass="42060">MLMTHLARRLRVRSMHTWCLPEKGTRLTGESGRSYLICDHSPAVWSVGRAIDARDKQSSFTIFQPRSEASESDQALELKGFQEKIKIANMLKGSQFIWQQVDAIRPTSENDAPRLVFEHLGSQLSEVYIDRKLTRQEIKSIMKSTLLGLQHIEQKGFIFTDMTPANIYLQNDGASSLRPAELTTKFGPIDQLDKPFTWRESDEVDMNPFVAPEILFGKAFSYPTHIWAWGVILCHLLESRAAWISNRLESLHMGGIFQDYGRRWDGRWACDEYWWLCEMVDDFNIDSCEYYDDCDMPYIEIFKPCKHDWKERLRIKGLREDDVCFLDWLLDPNPETRPTPEQVLQTGYLEWNEEDTEDEP</sequence>
<evidence type="ECO:0000256" key="3">
    <source>
        <dbReference type="ARBA" id="ARBA00022840"/>
    </source>
</evidence>
<evidence type="ECO:0000256" key="2">
    <source>
        <dbReference type="ARBA" id="ARBA00022741"/>
    </source>
</evidence>
<dbReference type="PANTHER" id="PTHR24055">
    <property type="entry name" value="MITOGEN-ACTIVATED PROTEIN KINASE"/>
    <property type="match status" value="1"/>
</dbReference>
<dbReference type="SUPFAM" id="SSF56112">
    <property type="entry name" value="Protein kinase-like (PK-like)"/>
    <property type="match status" value="1"/>
</dbReference>
<dbReference type="Pfam" id="PF00069">
    <property type="entry name" value="Pkinase"/>
    <property type="match status" value="1"/>
</dbReference>
<dbReference type="EMBL" id="JBBPEH010000004">
    <property type="protein sequence ID" value="KAK7539517.1"/>
    <property type="molecule type" value="Genomic_DNA"/>
</dbReference>
<evidence type="ECO:0000313" key="5">
    <source>
        <dbReference type="EMBL" id="KAK7539517.1"/>
    </source>
</evidence>
<protein>
    <submittedName>
        <fullName evidence="5">Kinase-like domain-containing protein</fullName>
    </submittedName>
</protein>
<gene>
    <name evidence="5" type="ORF">J3D65DRAFT_601584</name>
</gene>
<feature type="domain" description="Protein kinase" evidence="4">
    <location>
        <begin position="20"/>
        <end position="349"/>
    </location>
</feature>
<accession>A0ABR1LWE2</accession>
<dbReference type="RefSeq" id="XP_066656788.1">
    <property type="nucleotide sequence ID" value="XM_066798050.1"/>
</dbReference>
<evidence type="ECO:0000259" key="4">
    <source>
        <dbReference type="PROSITE" id="PS50011"/>
    </source>
</evidence>
<dbReference type="GeneID" id="92030956"/>
<dbReference type="InterPro" id="IPR011009">
    <property type="entry name" value="Kinase-like_dom_sf"/>
</dbReference>
<comment type="caution">
    <text evidence="5">The sequence shown here is derived from an EMBL/GenBank/DDBJ whole genome shotgun (WGS) entry which is preliminary data.</text>
</comment>
<dbReference type="Gene3D" id="3.30.200.20">
    <property type="entry name" value="Phosphorylase Kinase, domain 1"/>
    <property type="match status" value="1"/>
</dbReference>
<keyword evidence="1" id="KW-0723">Serine/threonine-protein kinase</keyword>
<dbReference type="SMART" id="SM00220">
    <property type="entry name" value="S_TKc"/>
    <property type="match status" value="1"/>
</dbReference>
<name>A0ABR1LWE2_9PEZI</name>
<proteinExistence type="predicted"/>
<dbReference type="Gene3D" id="1.10.510.10">
    <property type="entry name" value="Transferase(Phosphotransferase) domain 1"/>
    <property type="match status" value="1"/>
</dbReference>
<dbReference type="InterPro" id="IPR050117">
    <property type="entry name" value="MAPK"/>
</dbReference>
<keyword evidence="3" id="KW-0067">ATP-binding</keyword>
<evidence type="ECO:0000256" key="1">
    <source>
        <dbReference type="ARBA" id="ARBA00022527"/>
    </source>
</evidence>
<keyword evidence="2" id="KW-0547">Nucleotide-binding</keyword>
<dbReference type="Proteomes" id="UP001360953">
    <property type="component" value="Unassembled WGS sequence"/>
</dbReference>
<organism evidence="5 6">
    <name type="scientific">Phyllosticta citribraziliensis</name>
    <dbReference type="NCBI Taxonomy" id="989973"/>
    <lineage>
        <taxon>Eukaryota</taxon>
        <taxon>Fungi</taxon>
        <taxon>Dikarya</taxon>
        <taxon>Ascomycota</taxon>
        <taxon>Pezizomycotina</taxon>
        <taxon>Dothideomycetes</taxon>
        <taxon>Dothideomycetes incertae sedis</taxon>
        <taxon>Botryosphaeriales</taxon>
        <taxon>Phyllostictaceae</taxon>
        <taxon>Phyllosticta</taxon>
    </lineage>
</organism>
<evidence type="ECO:0000313" key="6">
    <source>
        <dbReference type="Proteomes" id="UP001360953"/>
    </source>
</evidence>
<keyword evidence="1" id="KW-0808">Transferase</keyword>
<dbReference type="InterPro" id="IPR000719">
    <property type="entry name" value="Prot_kinase_dom"/>
</dbReference>
<dbReference type="PROSITE" id="PS50011">
    <property type="entry name" value="PROTEIN_KINASE_DOM"/>
    <property type="match status" value="1"/>
</dbReference>
<keyword evidence="6" id="KW-1185">Reference proteome</keyword>